<organism evidence="2 3">
    <name type="scientific">Carpinus fangiana</name>
    <dbReference type="NCBI Taxonomy" id="176857"/>
    <lineage>
        <taxon>Eukaryota</taxon>
        <taxon>Viridiplantae</taxon>
        <taxon>Streptophyta</taxon>
        <taxon>Embryophyta</taxon>
        <taxon>Tracheophyta</taxon>
        <taxon>Spermatophyta</taxon>
        <taxon>Magnoliopsida</taxon>
        <taxon>eudicotyledons</taxon>
        <taxon>Gunneridae</taxon>
        <taxon>Pentapetalae</taxon>
        <taxon>rosids</taxon>
        <taxon>fabids</taxon>
        <taxon>Fagales</taxon>
        <taxon>Betulaceae</taxon>
        <taxon>Carpinus</taxon>
    </lineage>
</organism>
<feature type="compositionally biased region" description="Low complexity" evidence="1">
    <location>
        <begin position="292"/>
        <end position="301"/>
    </location>
</feature>
<accession>A0A5N6L078</accession>
<dbReference type="PANTHER" id="PTHR38698:SF1">
    <property type="entry name" value="FUNGAL PROTEIN"/>
    <property type="match status" value="1"/>
</dbReference>
<feature type="compositionally biased region" description="Basic and acidic residues" evidence="1">
    <location>
        <begin position="207"/>
        <end position="217"/>
    </location>
</feature>
<evidence type="ECO:0000313" key="2">
    <source>
        <dbReference type="EMBL" id="KAB8446184.1"/>
    </source>
</evidence>
<reference evidence="2 3" key="1">
    <citation type="submission" date="2019-06" db="EMBL/GenBank/DDBJ databases">
        <title>A chromosomal-level reference genome of Carpinus fangiana (Coryloideae, Betulaceae).</title>
        <authorList>
            <person name="Yang X."/>
            <person name="Wang Z."/>
            <person name="Zhang L."/>
            <person name="Hao G."/>
            <person name="Liu J."/>
            <person name="Yang Y."/>
        </authorList>
    </citation>
    <scope>NUCLEOTIDE SEQUENCE [LARGE SCALE GENOMIC DNA]</scope>
    <source>
        <strain evidence="2">Cfa_2016G</strain>
        <tissue evidence="2">Leaf</tissue>
    </source>
</reference>
<feature type="compositionally biased region" description="Acidic residues" evidence="1">
    <location>
        <begin position="176"/>
        <end position="206"/>
    </location>
</feature>
<evidence type="ECO:0000256" key="1">
    <source>
        <dbReference type="SAM" id="MobiDB-lite"/>
    </source>
</evidence>
<dbReference type="Proteomes" id="UP000327013">
    <property type="component" value="Unassembled WGS sequence"/>
</dbReference>
<feature type="region of interest" description="Disordered" evidence="1">
    <location>
        <begin position="1"/>
        <end position="227"/>
    </location>
</feature>
<feature type="region of interest" description="Disordered" evidence="1">
    <location>
        <begin position="271"/>
        <end position="318"/>
    </location>
</feature>
<feature type="compositionally biased region" description="Basic and acidic residues" evidence="1">
    <location>
        <begin position="31"/>
        <end position="46"/>
    </location>
</feature>
<sequence length="391" mass="42482">MADLQPPPVEPEDSGVTDLGTSKTLLVLQEHITDRISESSDDHFSDASEGASQDPRHTVVPTTRVERVDDEPAHGETPGTAAYDQRTADAVPDELEVIPEGSKSRTESIDSNPSEEAVVPTTIIDKVEPNVPSHGEIPDTPAYDLRKADAEPDVVRQAPEVATNQELQDDKVGEEAVADDDFDDFAEGDDDDFGAFDEAEQDDGAEEEPKPTGRDETLILVAPPPLQPPDWVRSRIRRLFLVSLGVPVDLDEILPASKQKKLVLPSIDLDSSRRSTEGGSLSRLKQGGKNASSSSVGSVPSKAERRRRGPPPPPEFQVNTARLLCSTTDVALSGFADAELREHAARLEGLKQAAVQTLEYWLIQKDSAAGDKEAFEEVIENLVKHAKKIRK</sequence>
<dbReference type="OrthoDB" id="5378975at2759"/>
<comment type="caution">
    <text evidence="2">The sequence shown here is derived from an EMBL/GenBank/DDBJ whole genome shotgun (WGS) entry which is preliminary data.</text>
</comment>
<proteinExistence type="predicted"/>
<feature type="compositionally biased region" description="Basic and acidic residues" evidence="1">
    <location>
        <begin position="144"/>
        <end position="154"/>
    </location>
</feature>
<dbReference type="PANTHER" id="PTHR38698">
    <property type="entry name" value="EXPRESSED PROTEIN"/>
    <property type="match status" value="1"/>
</dbReference>
<dbReference type="AlphaFoldDB" id="A0A5N6L078"/>
<keyword evidence="3" id="KW-1185">Reference proteome</keyword>
<dbReference type="Pfam" id="PF17104">
    <property type="entry name" value="YBL010C_LAA2"/>
    <property type="match status" value="1"/>
</dbReference>
<gene>
    <name evidence="2" type="ORF">FH972_025166</name>
</gene>
<feature type="compositionally biased region" description="Basic and acidic residues" evidence="1">
    <location>
        <begin position="64"/>
        <end position="74"/>
    </location>
</feature>
<protein>
    <submittedName>
        <fullName evidence="2">Uncharacterized protein</fullName>
    </submittedName>
</protein>
<evidence type="ECO:0000313" key="3">
    <source>
        <dbReference type="Proteomes" id="UP000327013"/>
    </source>
</evidence>
<dbReference type="EMBL" id="VIBQ01000038">
    <property type="protein sequence ID" value="KAB8446184.1"/>
    <property type="molecule type" value="Genomic_DNA"/>
</dbReference>
<dbReference type="InterPro" id="IPR031355">
    <property type="entry name" value="YBL010C/LAA2-like"/>
</dbReference>
<name>A0A5N6L078_9ROSI</name>